<evidence type="ECO:0000259" key="13">
    <source>
        <dbReference type="Pfam" id="PF00593"/>
    </source>
</evidence>
<gene>
    <name evidence="15" type="ORF">FIV46_09505</name>
</gene>
<dbReference type="GO" id="GO:0009279">
    <property type="term" value="C:cell outer membrane"/>
    <property type="evidence" value="ECO:0007669"/>
    <property type="project" value="UniProtKB-SubCell"/>
</dbReference>
<dbReference type="Proteomes" id="UP000319148">
    <property type="component" value="Unassembled WGS sequence"/>
</dbReference>
<keyword evidence="5 11" id="KW-0812">Transmembrane</keyword>
<evidence type="ECO:0000259" key="14">
    <source>
        <dbReference type="Pfam" id="PF07715"/>
    </source>
</evidence>
<evidence type="ECO:0000256" key="2">
    <source>
        <dbReference type="ARBA" id="ARBA00022448"/>
    </source>
</evidence>
<reference evidence="16" key="1">
    <citation type="submission" date="2019-06" db="EMBL/GenBank/DDBJ databases">
        <title>The complete genome of Emcibacter congregatus ZYLT.</title>
        <authorList>
            <person name="Zhao Z."/>
        </authorList>
    </citation>
    <scope>NUCLEOTIDE SEQUENCE [LARGE SCALE GENOMIC DNA]</scope>
    <source>
        <strain evidence="16">MCCC 1A06723</strain>
    </source>
</reference>
<proteinExistence type="inferred from homology"/>
<evidence type="ECO:0000256" key="12">
    <source>
        <dbReference type="RuleBase" id="RU003357"/>
    </source>
</evidence>
<dbReference type="Gene3D" id="2.40.170.20">
    <property type="entry name" value="TonB-dependent receptor, beta-barrel domain"/>
    <property type="match status" value="1"/>
</dbReference>
<keyword evidence="4" id="KW-0410">Iron transport</keyword>
<dbReference type="OrthoDB" id="9760333at2"/>
<dbReference type="CDD" id="cd01347">
    <property type="entry name" value="ligand_gated_channel"/>
    <property type="match status" value="1"/>
</dbReference>
<dbReference type="SUPFAM" id="SSF56935">
    <property type="entry name" value="Porins"/>
    <property type="match status" value="1"/>
</dbReference>
<evidence type="ECO:0000313" key="15">
    <source>
        <dbReference type="EMBL" id="TPD60030.1"/>
    </source>
</evidence>
<evidence type="ECO:0000256" key="5">
    <source>
        <dbReference type="ARBA" id="ARBA00022692"/>
    </source>
</evidence>
<evidence type="ECO:0000256" key="4">
    <source>
        <dbReference type="ARBA" id="ARBA00022496"/>
    </source>
</evidence>
<dbReference type="AlphaFoldDB" id="A0A501PHU9"/>
<evidence type="ECO:0000256" key="7">
    <source>
        <dbReference type="ARBA" id="ARBA00023065"/>
    </source>
</evidence>
<evidence type="ECO:0000256" key="3">
    <source>
        <dbReference type="ARBA" id="ARBA00022452"/>
    </source>
</evidence>
<evidence type="ECO:0000256" key="8">
    <source>
        <dbReference type="ARBA" id="ARBA00023077"/>
    </source>
</evidence>
<keyword evidence="3 11" id="KW-1134">Transmembrane beta strand</keyword>
<evidence type="ECO:0000256" key="1">
    <source>
        <dbReference type="ARBA" id="ARBA00004571"/>
    </source>
</evidence>
<dbReference type="Pfam" id="PF07715">
    <property type="entry name" value="Plug"/>
    <property type="match status" value="1"/>
</dbReference>
<evidence type="ECO:0000313" key="16">
    <source>
        <dbReference type="Proteomes" id="UP000319148"/>
    </source>
</evidence>
<dbReference type="PROSITE" id="PS52016">
    <property type="entry name" value="TONB_DEPENDENT_REC_3"/>
    <property type="match status" value="1"/>
</dbReference>
<keyword evidence="7" id="KW-0406">Ion transport</keyword>
<comment type="subcellular location">
    <subcellularLocation>
        <location evidence="1 11">Cell outer membrane</location>
        <topology evidence="1 11">Multi-pass membrane protein</topology>
    </subcellularLocation>
</comment>
<sequence length="711" mass="79010">MLSEESHADHRKRHAIELEEIVVTVDKLEEGVMATPFAVTALQSDHLFRSGVDSLQELRTIVSSIQFSKNSGANIISIRGIGAELLNIGAEPGVTVNQDGVPLSSPNFYDIDFLDVEHVEILRGPQGTVNGRNATGGAINIYSKRPTNEFEAGAKLSLGNYNHIGLEGYISGPILHNKVRGRLAIKSDRADGWLHNSFLNKDIATKDRIQLRGILETNLSDTLETTLIVGIITDNSVKQGTFELGRIRPDVPSLGEFYGVKEVDPDKLILEADQISSGNKKQVYSSLGLRWAISPSISLLSTTSYIDLNDKNSLDTDGTRLSVTQFPELNYDVWQLSQELTLSTNLTDRLDLIMGGLYLRQNAREPIHFVSELVLGLAPGLFIDTPENNLSSYSAYAQLRYQLTDKFQLSAGVRYTYDWKSTKEAITRRDENASFSAWTPRFAVDYTATEMITLYGSISKGFKSGGFNTFQLTFGPYQPETVWSYEVGSKLKLFDNRIFMSAAAFYADYTGIQQHVFGLDGSFLPTVLNAGKAEIKGIEIEINALVTDNFRLDFAGSYLNAKLTELRTADTIFPELGKTNPATGLNIQNLSGNMLPRSPEFKVSMSGEYSHSLNDDLTATLRVEYTWQDKVYFSVFNHEGTSQGAYGLLNLYASLESEDSRWVLSASAQNLLDQRYLSNAMDISPGTTLFPRRQINFGEPRMYQLTLAFKL</sequence>
<dbReference type="InterPro" id="IPR012910">
    <property type="entry name" value="Plug_dom"/>
</dbReference>
<accession>A0A501PHU9</accession>
<comment type="caution">
    <text evidence="15">The sequence shown here is derived from an EMBL/GenBank/DDBJ whole genome shotgun (WGS) entry which is preliminary data.</text>
</comment>
<dbReference type="PANTHER" id="PTHR32552">
    <property type="entry name" value="FERRICHROME IRON RECEPTOR-RELATED"/>
    <property type="match status" value="1"/>
</dbReference>
<comment type="similarity">
    <text evidence="11 12">Belongs to the TonB-dependent receptor family.</text>
</comment>
<keyword evidence="16" id="KW-1185">Reference proteome</keyword>
<keyword evidence="2 11" id="KW-0813">Transport</keyword>
<dbReference type="PANTHER" id="PTHR32552:SF81">
    <property type="entry name" value="TONB-DEPENDENT OUTER MEMBRANE RECEPTOR"/>
    <property type="match status" value="1"/>
</dbReference>
<feature type="domain" description="TonB-dependent receptor-like beta-barrel" evidence="13">
    <location>
        <begin position="280"/>
        <end position="671"/>
    </location>
</feature>
<evidence type="ECO:0000256" key="9">
    <source>
        <dbReference type="ARBA" id="ARBA00023136"/>
    </source>
</evidence>
<keyword evidence="8 12" id="KW-0798">TonB box</keyword>
<dbReference type="InterPro" id="IPR039426">
    <property type="entry name" value="TonB-dep_rcpt-like"/>
</dbReference>
<keyword evidence="9 11" id="KW-0472">Membrane</keyword>
<organism evidence="15 16">
    <name type="scientific">Emcibacter nanhaiensis</name>
    <dbReference type="NCBI Taxonomy" id="1505037"/>
    <lineage>
        <taxon>Bacteria</taxon>
        <taxon>Pseudomonadati</taxon>
        <taxon>Pseudomonadota</taxon>
        <taxon>Alphaproteobacteria</taxon>
        <taxon>Emcibacterales</taxon>
        <taxon>Emcibacteraceae</taxon>
        <taxon>Emcibacter</taxon>
    </lineage>
</organism>
<dbReference type="RefSeq" id="WP_139940694.1">
    <property type="nucleotide sequence ID" value="NZ_JBHSYP010000009.1"/>
</dbReference>
<evidence type="ECO:0000256" key="6">
    <source>
        <dbReference type="ARBA" id="ARBA00023004"/>
    </source>
</evidence>
<protein>
    <submittedName>
        <fullName evidence="15">TonB-dependent receptor</fullName>
    </submittedName>
</protein>
<keyword evidence="6" id="KW-0408">Iron</keyword>
<name>A0A501PHU9_9PROT</name>
<dbReference type="InterPro" id="IPR000531">
    <property type="entry name" value="Beta-barrel_TonB"/>
</dbReference>
<dbReference type="GO" id="GO:0006826">
    <property type="term" value="P:iron ion transport"/>
    <property type="evidence" value="ECO:0007669"/>
    <property type="project" value="UniProtKB-KW"/>
</dbReference>
<dbReference type="InterPro" id="IPR036942">
    <property type="entry name" value="Beta-barrel_TonB_sf"/>
</dbReference>
<dbReference type="EMBL" id="VFIY01000009">
    <property type="protein sequence ID" value="TPD60030.1"/>
    <property type="molecule type" value="Genomic_DNA"/>
</dbReference>
<evidence type="ECO:0000256" key="11">
    <source>
        <dbReference type="PROSITE-ProRule" id="PRU01360"/>
    </source>
</evidence>
<dbReference type="Pfam" id="PF00593">
    <property type="entry name" value="TonB_dep_Rec_b-barrel"/>
    <property type="match status" value="1"/>
</dbReference>
<feature type="domain" description="TonB-dependent receptor plug" evidence="14">
    <location>
        <begin position="33"/>
        <end position="138"/>
    </location>
</feature>
<evidence type="ECO:0000256" key="10">
    <source>
        <dbReference type="ARBA" id="ARBA00023237"/>
    </source>
</evidence>
<keyword evidence="10 11" id="KW-0998">Cell outer membrane</keyword>
<keyword evidence="15" id="KW-0675">Receptor</keyword>